<comment type="subunit">
    <text evidence="5">Forms a complex with TatA.</text>
</comment>
<dbReference type="AlphaFoldDB" id="A0A2L1GMA3"/>
<feature type="transmembrane region" description="Helical" evidence="5">
    <location>
        <begin position="220"/>
        <end position="240"/>
    </location>
</feature>
<dbReference type="PRINTS" id="PR01840">
    <property type="entry name" value="TATCFAMILY"/>
</dbReference>
<protein>
    <recommendedName>
        <fullName evidence="5">Sec-independent protein translocase protein TatC</fullName>
    </recommendedName>
</protein>
<keyword evidence="2 5" id="KW-0812">Transmembrane</keyword>
<evidence type="ECO:0000256" key="5">
    <source>
        <dbReference type="HAMAP-Rule" id="MF_00902"/>
    </source>
</evidence>
<evidence type="ECO:0000313" key="7">
    <source>
        <dbReference type="Proteomes" id="UP000239867"/>
    </source>
</evidence>
<keyword evidence="5" id="KW-0653">Protein transport</keyword>
<feature type="transmembrane region" description="Helical" evidence="5">
    <location>
        <begin position="33"/>
        <end position="52"/>
    </location>
</feature>
<dbReference type="PANTHER" id="PTHR30371:SF0">
    <property type="entry name" value="SEC-INDEPENDENT PROTEIN TRANSLOCASE PROTEIN TATC, CHLOROPLASTIC-RELATED"/>
    <property type="match status" value="1"/>
</dbReference>
<dbReference type="GO" id="GO:0043953">
    <property type="term" value="P:protein transport by the Tat complex"/>
    <property type="evidence" value="ECO:0007669"/>
    <property type="project" value="UniProtKB-UniRule"/>
</dbReference>
<feature type="transmembrane region" description="Helical" evidence="5">
    <location>
        <begin position="72"/>
        <end position="92"/>
    </location>
</feature>
<evidence type="ECO:0000256" key="3">
    <source>
        <dbReference type="ARBA" id="ARBA00022989"/>
    </source>
</evidence>
<dbReference type="PANTHER" id="PTHR30371">
    <property type="entry name" value="SEC-INDEPENDENT PROTEIN TRANSLOCASE PROTEIN TATC"/>
    <property type="match status" value="1"/>
</dbReference>
<dbReference type="HAMAP" id="MF_00902">
    <property type="entry name" value="TatC"/>
    <property type="match status" value="1"/>
</dbReference>
<reference evidence="6" key="1">
    <citation type="submission" date="2017-05" db="EMBL/GenBank/DDBJ databases">
        <authorList>
            <person name="Song R."/>
            <person name="Chenine A.L."/>
            <person name="Ruprecht R.M."/>
        </authorList>
    </citation>
    <scope>NUCLEOTIDE SEQUENCE</scope>
    <source>
        <strain evidence="6">ORNL</strain>
    </source>
</reference>
<keyword evidence="3 5" id="KW-1133">Transmembrane helix</keyword>
<name>A0A2L1GMA3_9BACT</name>
<keyword evidence="5" id="KW-0813">Transport</keyword>
<keyword evidence="5" id="KW-0811">Translocation</keyword>
<sequence>MRLGPLPDARAMTINRKAIVLFLQELRSSVRQLALAIVCWTLLIFLWSDRLLPVLQAHVGGKLYFFSVAEPFLAHVKLSFFTALFVLMPLLLRALWRALALPFGMSTLRRAVFTVATTILFYSGALFCYQLTLPYGIQFLLGFGGETLTPAISINRFANFISIFVLAFGLLFELPVFMIFCTSTGLVSCATFMRHRRYAVLIIAILAAVLTPTPDVVNMALMGCPLYFLYELGIVLIRIFRLDRNARAARAKQAPTEEGQVGLKS</sequence>
<keyword evidence="5" id="KW-1003">Cell membrane</keyword>
<dbReference type="GO" id="GO:0033281">
    <property type="term" value="C:TAT protein transport complex"/>
    <property type="evidence" value="ECO:0007669"/>
    <property type="project" value="UniProtKB-UniRule"/>
</dbReference>
<proteinExistence type="inferred from homology"/>
<reference evidence="6" key="2">
    <citation type="journal article" date="2018" name="MBio">
        <title>Insights into the evolution of host association through the isolation and characterization of a novel human periodontal pathobiont, Desulfobulbus oralis.</title>
        <authorList>
            <person name="Cross K.L."/>
            <person name="Chirania P."/>
            <person name="Xiong W."/>
            <person name="Beall C.J."/>
            <person name="Elkins J.G."/>
            <person name="Giannone R.J."/>
            <person name="Griffen A.L."/>
            <person name="Guss A.M."/>
            <person name="Hettich R.L."/>
            <person name="Joshi S.S."/>
            <person name="Mokrzan E.M."/>
            <person name="Martin R.K."/>
            <person name="Zhulin I.B."/>
            <person name="Leys E.J."/>
            <person name="Podar M."/>
        </authorList>
    </citation>
    <scope>NUCLEOTIDE SEQUENCE [LARGE SCALE GENOMIC DNA]</scope>
    <source>
        <strain evidence="6">ORNL</strain>
    </source>
</reference>
<comment type="function">
    <text evidence="5">Part of the twin-arginine translocation (Tat) system that transports large folded proteins containing a characteristic twin-arginine motif in their signal peptide across membranes.</text>
</comment>
<evidence type="ECO:0000256" key="1">
    <source>
        <dbReference type="ARBA" id="ARBA00004141"/>
    </source>
</evidence>
<organism evidence="6 7">
    <name type="scientific">Desulfobulbus oralis</name>
    <dbReference type="NCBI Taxonomy" id="1986146"/>
    <lineage>
        <taxon>Bacteria</taxon>
        <taxon>Pseudomonadati</taxon>
        <taxon>Thermodesulfobacteriota</taxon>
        <taxon>Desulfobulbia</taxon>
        <taxon>Desulfobulbales</taxon>
        <taxon>Desulfobulbaceae</taxon>
        <taxon>Desulfobulbus</taxon>
    </lineage>
</organism>
<feature type="transmembrane region" description="Helical" evidence="5">
    <location>
        <begin position="112"/>
        <end position="137"/>
    </location>
</feature>
<dbReference type="EMBL" id="CP021255">
    <property type="protein sequence ID" value="AVD70820.1"/>
    <property type="molecule type" value="Genomic_DNA"/>
</dbReference>
<comment type="subcellular location">
    <subcellularLocation>
        <location evidence="5">Cell membrane</location>
        <topology evidence="5">Multi-pass membrane protein</topology>
    </subcellularLocation>
    <subcellularLocation>
        <location evidence="1">Membrane</location>
        <topology evidence="1">Multi-pass membrane protein</topology>
    </subcellularLocation>
</comment>
<dbReference type="GO" id="GO:0009977">
    <property type="term" value="F:proton motive force dependent protein transmembrane transporter activity"/>
    <property type="evidence" value="ECO:0007669"/>
    <property type="project" value="TreeGrafter"/>
</dbReference>
<dbReference type="Pfam" id="PF00902">
    <property type="entry name" value="TatC"/>
    <property type="match status" value="1"/>
</dbReference>
<dbReference type="Proteomes" id="UP000239867">
    <property type="component" value="Chromosome"/>
</dbReference>
<evidence type="ECO:0000256" key="4">
    <source>
        <dbReference type="ARBA" id="ARBA00023136"/>
    </source>
</evidence>
<comment type="similarity">
    <text evidence="5">Belongs to the TatC family.</text>
</comment>
<keyword evidence="7" id="KW-1185">Reference proteome</keyword>
<evidence type="ECO:0000256" key="2">
    <source>
        <dbReference type="ARBA" id="ARBA00022692"/>
    </source>
</evidence>
<dbReference type="InterPro" id="IPR002033">
    <property type="entry name" value="TatC"/>
</dbReference>
<evidence type="ECO:0000313" key="6">
    <source>
        <dbReference type="EMBL" id="AVD70820.1"/>
    </source>
</evidence>
<feature type="transmembrane region" description="Helical" evidence="5">
    <location>
        <begin position="157"/>
        <end position="186"/>
    </location>
</feature>
<dbReference type="GO" id="GO:0065002">
    <property type="term" value="P:intracellular protein transmembrane transport"/>
    <property type="evidence" value="ECO:0007669"/>
    <property type="project" value="TreeGrafter"/>
</dbReference>
<dbReference type="KEGG" id="deo:CAY53_04430"/>
<gene>
    <name evidence="5" type="primary">tatC</name>
    <name evidence="6" type="ORF">CAY53_04430</name>
</gene>
<dbReference type="OrthoDB" id="9777044at2"/>
<accession>A0A2L1GMA3</accession>
<feature type="transmembrane region" description="Helical" evidence="5">
    <location>
        <begin position="198"/>
        <end position="214"/>
    </location>
</feature>
<keyword evidence="4 5" id="KW-0472">Membrane</keyword>